<name>A0AAE3TA13_9RHOB</name>
<dbReference type="PANTHER" id="PTHR30121">
    <property type="entry name" value="UNCHARACTERIZED PROTEIN YJGR-RELATED"/>
    <property type="match status" value="1"/>
</dbReference>
<keyword evidence="3" id="KW-1185">Reference proteome</keyword>
<dbReference type="PANTHER" id="PTHR30121:SF6">
    <property type="entry name" value="SLR6007 PROTEIN"/>
    <property type="match status" value="1"/>
</dbReference>
<gene>
    <name evidence="2" type="ORF">P1J78_16690</name>
</gene>
<dbReference type="EMBL" id="JARGYC010000048">
    <property type="protein sequence ID" value="MDF0602378.1"/>
    <property type="molecule type" value="Genomic_DNA"/>
</dbReference>
<dbReference type="Gene3D" id="3.40.50.300">
    <property type="entry name" value="P-loop containing nucleotide triphosphate hydrolases"/>
    <property type="match status" value="2"/>
</dbReference>
<dbReference type="AlphaFoldDB" id="A0AAE3TA13"/>
<dbReference type="InterPro" id="IPR033186">
    <property type="entry name" value="HerA_C"/>
</dbReference>
<comment type="caution">
    <text evidence="2">The sequence shown here is derived from an EMBL/GenBank/DDBJ whole genome shotgun (WGS) entry which is preliminary data.</text>
</comment>
<reference evidence="2" key="1">
    <citation type="submission" date="2023-03" db="EMBL/GenBank/DDBJ databases">
        <title>Multiphase analysis and comparison of six strains from genera Psychromarinibacter, Lutimaribacter, and Maritimibacter, including a novel species: Psychromarinibacter sediminicola sp. nov.</title>
        <authorList>
            <person name="Wang Y.-H."/>
            <person name="Ye M.-Q."/>
            <person name="Du Z.-J."/>
        </authorList>
    </citation>
    <scope>NUCLEOTIDE SEQUENCE</scope>
    <source>
        <strain evidence="2">C21-152</strain>
    </source>
</reference>
<accession>A0AAE3TA13</accession>
<evidence type="ECO:0000313" key="2">
    <source>
        <dbReference type="EMBL" id="MDF0602378.1"/>
    </source>
</evidence>
<dbReference type="RefSeq" id="WP_275568507.1">
    <property type="nucleotide sequence ID" value="NZ_JARGYC010000048.1"/>
</dbReference>
<protein>
    <submittedName>
        <fullName evidence="2">DUF853 family protein</fullName>
    </submittedName>
</protein>
<feature type="domain" description="Helicase HerA-like C-terminal" evidence="1">
    <location>
        <begin position="14"/>
        <end position="502"/>
    </location>
</feature>
<evidence type="ECO:0000313" key="3">
    <source>
        <dbReference type="Proteomes" id="UP001220964"/>
    </source>
</evidence>
<dbReference type="Proteomes" id="UP001220964">
    <property type="component" value="Unassembled WGS sequence"/>
</dbReference>
<proteinExistence type="predicted"/>
<dbReference type="InterPro" id="IPR051162">
    <property type="entry name" value="T4SS_component"/>
</dbReference>
<dbReference type="SUPFAM" id="SSF52540">
    <property type="entry name" value="P-loop containing nucleoside triphosphate hydrolases"/>
    <property type="match status" value="1"/>
</dbReference>
<organism evidence="2 3">
    <name type="scientific">Psychromarinibacter sediminicola</name>
    <dbReference type="NCBI Taxonomy" id="3033385"/>
    <lineage>
        <taxon>Bacteria</taxon>
        <taxon>Pseudomonadati</taxon>
        <taxon>Pseudomonadota</taxon>
        <taxon>Alphaproteobacteria</taxon>
        <taxon>Rhodobacterales</taxon>
        <taxon>Paracoccaceae</taxon>
        <taxon>Psychromarinibacter</taxon>
    </lineage>
</organism>
<sequence>MDNRVFLGGGGPEYGEKQGLRLDYANRHGLIAGATGTGKTVTVQILAEGFAAAGVPVFLSDVKGDLAGLAVSGSADFKLHDAFRKRAGTIGFDEYAYAAFPVTFWDLFGEKGHPVRTTVAEMGPLLLARMLDLSEAQEGVLNIAFRLSDEEGLPLLDLKDLRALLVWVGENAPDLSLRYGHISAASIGAIQRKLLVLENQGGARLFGEPALDLDDLMQVDPDGRGRVSILAADRLMAAPQLYATFLLWLLSELFEDLPEVGDPEKPKLVFFFDEAHLLFDDAPKALIDKVEQVARLIRSKGVGVYFCTQNPDDVPPDVLSQLGNRIQHALRAFTARDQKALARAADTYRPNPRFDTAEAIRDVGVGEAVTSMLEAKGAPGIVERTLIRPPSSRLGAITEAERRAVVAASPVAGKYDAVTDRDSAYERLKARAGTAARAAEDAPEAETREFTAGRRYAPGRAGGGGRRYGSDDSIGGALTEALKTELRGTTGRRLVRGLFGTLFKGR</sequence>
<dbReference type="InterPro" id="IPR027417">
    <property type="entry name" value="P-loop_NTPase"/>
</dbReference>
<evidence type="ECO:0000259" key="1">
    <source>
        <dbReference type="Pfam" id="PF05872"/>
    </source>
</evidence>
<dbReference type="Pfam" id="PF05872">
    <property type="entry name" value="HerA_C"/>
    <property type="match status" value="1"/>
</dbReference>